<keyword evidence="2" id="KW-0808">Transferase</keyword>
<keyword evidence="1" id="KW-0696">RNA-directed RNA polymerase</keyword>
<dbReference type="EMBL" id="MW454907">
    <property type="protein sequence ID" value="UEP19789.1"/>
    <property type="molecule type" value="Genomic_RNA"/>
</dbReference>
<evidence type="ECO:0000256" key="1">
    <source>
        <dbReference type="ARBA" id="ARBA00022484"/>
    </source>
</evidence>
<sequence>MVFVFGYHYFSDSLHFLPPVLNFVTYLLGMNWRDTPTGLIFVLLGAWFKIDVPDLQLPAIRRPLWQKLRMIYGFIFFLPSCGMTLPAGLSLPYQLSLFTSMTLTLFPRFNPAVFHEYGLRHGWVYRYWASTFVIGLFSVAWHNFHRQGDDLPHHGCRHQAPTEFPETIFSRTSSPDNADAGSEHPVLDPNHAAPTPSPSALRYLSSSPVGGFVRKAFSAPGSLFFPSPPRPRPIDLESGVKMEFEPCPSPVSPVPVRPFSVDRFEDVPLSPNPVREPVFIVNPLDPYAAFSMEPLQTSTPDALRRYVSSLPAPPETLDPSTSCVWNELAKIFLLSPHVMLAFYIARLRYEEREAWYSGFVEKDSLVDVFKHFRVNVRIYPAYAEEVDAPRAPGASAPVYFHQAEAEPMLSTEGFPGRYHQLYLSLTGRVMHLTSQSVARSDADVVTLPANGLVGFVSRSISSAELGSILTIPAGVYKRIANQFATGTRSAAMIHGLPSRGLPAADNLKHTVVSRQTVEYSMTPSDYQHAVSLAQDIKNNPSSLACRGMSEVAIAQGSYEVAKSRRHDFIAGSYKRTVRLHLYHGVGGCGKSTLAIKDLASDVGSEYDVGSVRCHAWMNGLRGPLQRDVQAIMPSLNTSINFATGAMPLVQPMPGSMFFDDATQLWPGFLQLFMLLNPEVTDIYATFDACQARTAFPATDVVDRSMPSTSDWLAELSDRYATVSYRLSPRISSLFGLPCAGAATAYDGVIALVSKVLPDIPFLVVSPRFAETQNSGGQKTLTFRDSQGITIDGDVSIDLGGLSQTATEHAWWTALTRARGNMLLHMGPLSSLSTVDESSYGRSTIISAILACAAENSRGILTLRDDPRMLVSRAVRGHMSRCLSAASLASIGIAAPAVVVGKVTEQDRLDWHERPRDILGDFWTPRSEAAMRSTRTAGGAAFSWQAPPANVHKLEHVREVLKFVAPITADHRLGPMPSERSAPPPPARLIAAPDPVLMVDTPLDPKDREFRGDYTWATQQHVEDGPNAILRHSRGDVMTEKMAIAKRITVGASKTKLTRMDGQRLKQIKVGFRKFFDVSSWERQSFDKQLFERAGRDAYSPWVSKRSARQIDSAVNKNDIDQPLQYAKLFMKTQYVKKEEARFLPAKAGQMISEFNHIRIFRDAPFALYLENLALKYRLPTTYLHCRNSPRQMNAWYREHWRPGSCTANDYTAWDSGCDEVAIEFACWLLGLSGIPEEYIRMYRHERLFTRSHLGPHVPKVESGDRYTWIVNTLLNAALVGASLDCPAGTPAGFSGDDCILAGNFTRQFGFQSKGWKMTAKPEQSSRLLFCGYEFGGDNIRLGPQVVLHRAQYGVALGRNDPDYWRSIDLAIRESAEHSAPEDPHLATAYSVLLRVCTRYGFPSLPTPLSSVV</sequence>
<accession>A0A8K1YSC9</accession>
<evidence type="ECO:0000256" key="6">
    <source>
        <dbReference type="SAM" id="Phobius"/>
    </source>
</evidence>
<feature type="transmembrane region" description="Helical" evidence="6">
    <location>
        <begin position="70"/>
        <end position="89"/>
    </location>
</feature>
<dbReference type="InterPro" id="IPR043502">
    <property type="entry name" value="DNA/RNA_pol_sf"/>
</dbReference>
<feature type="domain" description="(+)RNA virus helicase C-terminal" evidence="8">
    <location>
        <begin position="582"/>
        <end position="822"/>
    </location>
</feature>
<evidence type="ECO:0000259" key="7">
    <source>
        <dbReference type="Pfam" id="PF00978"/>
    </source>
</evidence>
<evidence type="ECO:0000313" key="9">
    <source>
        <dbReference type="EMBL" id="UEP19789.1"/>
    </source>
</evidence>
<evidence type="ECO:0000259" key="8">
    <source>
        <dbReference type="Pfam" id="PF01443"/>
    </source>
</evidence>
<name>A0A8K1YSC9_9VIRU</name>
<keyword evidence="6" id="KW-0812">Transmembrane</keyword>
<dbReference type="CDD" id="cd23248">
    <property type="entry name" value="Deltaflexiviridae_RdRp"/>
    <property type="match status" value="1"/>
</dbReference>
<keyword evidence="6" id="KW-0472">Membrane</keyword>
<dbReference type="GO" id="GO:0005524">
    <property type="term" value="F:ATP binding"/>
    <property type="evidence" value="ECO:0007669"/>
    <property type="project" value="UniProtKB-KW"/>
</dbReference>
<reference evidence="9" key="1">
    <citation type="submission" date="2021-01" db="EMBL/GenBank/DDBJ databases">
        <authorList>
            <person name="Liang W."/>
            <person name="Lu Z."/>
            <person name="Jiang D."/>
            <person name="Fu Y."/>
            <person name="Xie J."/>
            <person name="Cheng J."/>
            <person name="Lin Y."/>
            <person name="Chen T."/>
        </authorList>
    </citation>
    <scope>NUCLEOTIDE SEQUENCE</scope>
    <source>
        <strain evidence="9">GB&amp;PB-12</strain>
    </source>
</reference>
<dbReference type="InterPro" id="IPR001788">
    <property type="entry name" value="RNA-dep_RNA_pol_alsuvir"/>
</dbReference>
<evidence type="ECO:0000256" key="3">
    <source>
        <dbReference type="ARBA" id="ARBA00022695"/>
    </source>
</evidence>
<dbReference type="InterPro" id="IPR027351">
    <property type="entry name" value="(+)RNA_virus_helicase_core_dom"/>
</dbReference>
<keyword evidence="3" id="KW-0548">Nucleotidyltransferase</keyword>
<dbReference type="SUPFAM" id="SSF56672">
    <property type="entry name" value="DNA/RNA polymerases"/>
    <property type="match status" value="1"/>
</dbReference>
<evidence type="ECO:0000256" key="2">
    <source>
        <dbReference type="ARBA" id="ARBA00022679"/>
    </source>
</evidence>
<feature type="region of interest" description="Disordered" evidence="5">
    <location>
        <begin position="167"/>
        <end position="199"/>
    </location>
</feature>
<proteinExistence type="predicted"/>
<dbReference type="GO" id="GO:0003723">
    <property type="term" value="F:RNA binding"/>
    <property type="evidence" value="ECO:0007669"/>
    <property type="project" value="InterPro"/>
</dbReference>
<dbReference type="GO" id="GO:0006351">
    <property type="term" value="P:DNA-templated transcription"/>
    <property type="evidence" value="ECO:0007669"/>
    <property type="project" value="InterPro"/>
</dbReference>
<protein>
    <submittedName>
        <fullName evidence="9">Polyprotein</fullName>
    </submittedName>
</protein>
<dbReference type="GO" id="GO:0003968">
    <property type="term" value="F:RNA-directed RNA polymerase activity"/>
    <property type="evidence" value="ECO:0007669"/>
    <property type="project" value="UniProtKB-KW"/>
</dbReference>
<organism evidence="9">
    <name type="scientific">Sclerotinia sclerotiorum deltaflexivirus 2-U</name>
    <dbReference type="NCBI Taxonomy" id="2879904"/>
    <lineage>
        <taxon>Viruses</taxon>
        <taxon>Riboviria</taxon>
        <taxon>Orthornavirae</taxon>
        <taxon>Kitrinoviricota</taxon>
        <taxon>Alsuviricetes</taxon>
        <taxon>Tymovirales</taxon>
        <taxon>Deltaflexiviridae</taxon>
    </lineage>
</organism>
<keyword evidence="4" id="KW-0547">Nucleotide-binding</keyword>
<feature type="domain" description="RNA-dependent RNA polymerase alsuviricetes" evidence="7">
    <location>
        <begin position="1071"/>
        <end position="1331"/>
    </location>
</feature>
<dbReference type="Pfam" id="PF00978">
    <property type="entry name" value="RdRP_2"/>
    <property type="match status" value="1"/>
</dbReference>
<keyword evidence="4" id="KW-0067">ATP-binding</keyword>
<dbReference type="Pfam" id="PF01443">
    <property type="entry name" value="Viral_helicase1"/>
    <property type="match status" value="1"/>
</dbReference>
<keyword evidence="6" id="KW-1133">Transmembrane helix</keyword>
<evidence type="ECO:0000256" key="4">
    <source>
        <dbReference type="ARBA" id="ARBA00022840"/>
    </source>
</evidence>
<evidence type="ECO:0000256" key="5">
    <source>
        <dbReference type="SAM" id="MobiDB-lite"/>
    </source>
</evidence>